<reference evidence="1 2" key="1">
    <citation type="submission" date="2019-07" db="EMBL/GenBank/DDBJ databases">
        <title>R&amp;d 2014.</title>
        <authorList>
            <person name="Klenk H.-P."/>
        </authorList>
    </citation>
    <scope>NUCLEOTIDE SEQUENCE [LARGE SCALE GENOMIC DNA]</scope>
    <source>
        <strain evidence="1 2">DSM 43912</strain>
    </source>
</reference>
<dbReference type="AlphaFoldDB" id="A0A562WF68"/>
<accession>A0A562WF68</accession>
<sequence>MSVTRRAPADSPVSDGRPWRANPPGAARRWLRQRRRDHEGRAGNVYFLSLSVLVGIAVGAGTLPRLLSGVSRAADPATAVPLLAVGLLGYAFALTVAARFGPVTATPATLAWWLTGPVDRRALLLPSAALVLSVAAVAGALHGAFVVAVVGAADQAAAAAVVTAGIAAGLLSGALVMVVQTVTDASATVLERIAVLLGVAAAVLTVIRTPASVVSTWIGPWSWPQAAADGRGGSWLPWAVLAGLVVTAVAVWRLDRLPLRRLAAGSTLGAIAGAGLVTVDPGIASRAAEERRWAVRAPRGGELPRVAGPRAVVGHDLVVLRRSPEHLLAAGAALLVPTLLGILTGWGVTLAAGWLLSGLAAVTPSTVNARRDRDLPALRRLLNLPGPTLVGARSALPVTLAVVWCVGAGALLAARTPGADGWAWPLLGAAAGPGLAVGALRAARRGAVRHELPPIVTPMGILPTGPLHWAATGYDVAVLFTVPTLVALVTGAPTAMILPQAIVSAVGVVAFVLLAGRGDERR</sequence>
<comment type="caution">
    <text evidence="1">The sequence shown here is derived from an EMBL/GenBank/DDBJ whole genome shotgun (WGS) entry which is preliminary data.</text>
</comment>
<dbReference type="InterPro" id="IPR046264">
    <property type="entry name" value="DUF6297"/>
</dbReference>
<evidence type="ECO:0000313" key="2">
    <source>
        <dbReference type="Proteomes" id="UP000319728"/>
    </source>
</evidence>
<proteinExistence type="predicted"/>
<evidence type="ECO:0000313" key="1">
    <source>
        <dbReference type="EMBL" id="TWJ28775.1"/>
    </source>
</evidence>
<dbReference type="OrthoDB" id="3405887at2"/>
<dbReference type="Pfam" id="PF19814">
    <property type="entry name" value="DUF6297"/>
    <property type="match status" value="1"/>
</dbReference>
<dbReference type="EMBL" id="VLLP01000001">
    <property type="protein sequence ID" value="TWJ28775.1"/>
    <property type="molecule type" value="Genomic_DNA"/>
</dbReference>
<evidence type="ECO:0008006" key="3">
    <source>
        <dbReference type="Google" id="ProtNLM"/>
    </source>
</evidence>
<protein>
    <recommendedName>
        <fullName evidence="3">ABC-2 type transport system permease protein</fullName>
    </recommendedName>
</protein>
<name>A0A562WF68_9ACTN</name>
<gene>
    <name evidence="1" type="ORF">JD81_02281</name>
</gene>
<organism evidence="1 2">
    <name type="scientific">Micromonospora sagamiensis</name>
    <dbReference type="NCBI Taxonomy" id="47875"/>
    <lineage>
        <taxon>Bacteria</taxon>
        <taxon>Bacillati</taxon>
        <taxon>Actinomycetota</taxon>
        <taxon>Actinomycetes</taxon>
        <taxon>Micromonosporales</taxon>
        <taxon>Micromonosporaceae</taxon>
        <taxon>Micromonospora</taxon>
    </lineage>
</organism>
<dbReference type="Proteomes" id="UP000319728">
    <property type="component" value="Unassembled WGS sequence"/>
</dbReference>
<keyword evidence="2" id="KW-1185">Reference proteome</keyword>